<gene>
    <name evidence="7" type="ORF">BCT54_00760</name>
</gene>
<evidence type="ECO:0000259" key="4">
    <source>
        <dbReference type="Pfam" id="PF21250"/>
    </source>
</evidence>
<feature type="domain" description="Glycoside phosphorylase super sandwich" evidence="4">
    <location>
        <begin position="316"/>
        <end position="543"/>
    </location>
</feature>
<dbReference type="Proteomes" id="UP000235533">
    <property type="component" value="Unassembled WGS sequence"/>
</dbReference>
<dbReference type="InterPro" id="IPR012341">
    <property type="entry name" value="6hp_glycosidase-like_sf"/>
</dbReference>
<feature type="domain" description="Glycosyl hydrolase 94 catalytic" evidence="3">
    <location>
        <begin position="690"/>
        <end position="983"/>
    </location>
</feature>
<dbReference type="PANTHER" id="PTHR37469">
    <property type="entry name" value="CELLOBIONIC ACID PHOSPHORYLASE-RELATED"/>
    <property type="match status" value="1"/>
</dbReference>
<dbReference type="EMBL" id="MCZF01000261">
    <property type="protein sequence ID" value="PMM43361.1"/>
    <property type="molecule type" value="Genomic_DNA"/>
</dbReference>
<evidence type="ECO:0000313" key="7">
    <source>
        <dbReference type="EMBL" id="PMM43361.1"/>
    </source>
</evidence>
<dbReference type="Pfam" id="PF21958">
    <property type="entry name" value="SOGP_N"/>
    <property type="match status" value="1"/>
</dbReference>
<evidence type="ECO:0000313" key="8">
    <source>
        <dbReference type="Proteomes" id="UP000235533"/>
    </source>
</evidence>
<name>A0A2N7JN38_VIBSP</name>
<dbReference type="InterPro" id="IPR008928">
    <property type="entry name" value="6-hairpin_glycosidase_sf"/>
</dbReference>
<dbReference type="InterPro" id="IPR048773">
    <property type="entry name" value="SOGP_C"/>
</dbReference>
<protein>
    <submittedName>
        <fullName evidence="7">Cellobiose phosphorylase</fullName>
    </submittedName>
</protein>
<comment type="caution">
    <text evidence="7">The sequence shown here is derived from an EMBL/GenBank/DDBJ whole genome shotgun (WGS) entry which is preliminary data.</text>
</comment>
<dbReference type="GO" id="GO:0016757">
    <property type="term" value="F:glycosyltransferase activity"/>
    <property type="evidence" value="ECO:0007669"/>
    <property type="project" value="UniProtKB-KW"/>
</dbReference>
<keyword evidence="2" id="KW-0808">Transferase</keyword>
<evidence type="ECO:0000256" key="2">
    <source>
        <dbReference type="ARBA" id="ARBA00022679"/>
    </source>
</evidence>
<dbReference type="InterPro" id="IPR052047">
    <property type="entry name" value="GH94_Enzymes"/>
</dbReference>
<dbReference type="Pfam" id="PF17167">
    <property type="entry name" value="Glyco_hydro_94"/>
    <property type="match status" value="1"/>
</dbReference>
<dbReference type="RefSeq" id="WP_102553176.1">
    <property type="nucleotide sequence ID" value="NZ_MCZF01000261.1"/>
</dbReference>
<dbReference type="SUPFAM" id="SSF48208">
    <property type="entry name" value="Six-hairpin glycosidases"/>
    <property type="match status" value="1"/>
</dbReference>
<dbReference type="InterPro" id="IPR053831">
    <property type="entry name" value="SOGP_N"/>
</dbReference>
<evidence type="ECO:0000259" key="5">
    <source>
        <dbReference type="Pfam" id="PF21270"/>
    </source>
</evidence>
<accession>A0A2N7JN38</accession>
<evidence type="ECO:0000256" key="1">
    <source>
        <dbReference type="ARBA" id="ARBA00022676"/>
    </source>
</evidence>
<dbReference type="Pfam" id="PF21270">
    <property type="entry name" value="SOGP_4th"/>
    <property type="match status" value="1"/>
</dbReference>
<dbReference type="GO" id="GO:0005975">
    <property type="term" value="P:carbohydrate metabolic process"/>
    <property type="evidence" value="ECO:0007669"/>
    <property type="project" value="InterPro"/>
</dbReference>
<proteinExistence type="predicted"/>
<feature type="domain" description="Glycoside phosphorylase C-terminal" evidence="5">
    <location>
        <begin position="1034"/>
        <end position="1123"/>
    </location>
</feature>
<dbReference type="PANTHER" id="PTHR37469:SF2">
    <property type="entry name" value="CELLOBIONIC ACID PHOSPHORYLASE"/>
    <property type="match status" value="1"/>
</dbReference>
<sequence length="1125" mass="125812">MHHIQPGSQMSVGNESLNLTFNADGVLGAIRSDRLMVSLFDTPDSEMAISNVFLRVKSEGEFKITPLLFFNNKIETFKQGDGSLLWVTTTEGFEAVVSIKTIDHAFFYDVNITNLSSQPLTYDLIYGQDVGLADEGAVKTNELYCSQYLDHQIFENQTGYVVCSRQNLPQSSGNPRIQLGSLSPVVGYSTDGFQFFGKEFKLTGEAVALSAPQLENQKYQYEMGYIALQTEEITLAADSSKEVVFYGVVTADFPKSNSGEPIELEEITAKHAQLTLSEEMEREPLSCVHQPKGEYLQGQKLNKEEFAEFFGEDQTFADVKDDELLSFFYGDNKYVTLPEKEKHLERMTGHVIASGNNQDYKQSIMSSTHYISGVFNSQLTLGNTSFNKLLGVCRNPLNQFTHAGQRVWIEVEGTYRVLGMPSAYETGQNYSRWIYKLLGGYLEIVSFSSAQSPTIQLDITKHGIETPLSIKVSHQLVFGNNEGEGRIEIARDGDLFTVTGRNELIDQFMPQLSYGLAVSGMGVTAETIGCMDSDSDSVEYLVLNGSLESFCSITIGGKTDVLDTTAQFMAFEAESEQYQKGIQSLTKGFNVDFSEDNGNSQRINTCLNWFTHNALVHYSTPHGLEQYSGAAWGTRDVSQGPFELFMSMQEYAKAKAVLEEIYSHQYQETGTWPQWFMFDQYATIQQEEAHGDIVVWPLKALADYLNTTGDISILDVELPYTLAEEGFVKSESSFTLMHHVQTQVQHMLDNLVPGTSLSCYGDGDWDDTLQPANQSLRENMVSGWTIPLTLQALKGMYQALQGSEHQDYAASLMELADKMESDYHHYLIKDGVIAGFIHFDRDEEGSVKQIEHLLHPSDQKTGINYRLLPASRSIISEVFDPAMASSHMDIIKQNLVHPDGVRLMDKMAEYKAGKQSYFKRAELAANLGREVGLQYCHAHIRFIEALCKLGDAEAVFDNLYKIIPVGIQDHVPNAELRQSNAYFSSSDAKFNDRPTAYDNFDQVKSGEVAVKGGWRIYSSGPGIYVNQLISNVFGVRFAQNDLILDPVISPRVGQTKIQFELDEKPVTLVIDLVEGSHTPKSVSINGETVPFKLTENRYRSGGAKISREWLLQRLSSEENTLHISL</sequence>
<dbReference type="InterPro" id="IPR037018">
    <property type="entry name" value="GH65_N"/>
</dbReference>
<dbReference type="AlphaFoldDB" id="A0A2N7JN38"/>
<dbReference type="InterPro" id="IPR033432">
    <property type="entry name" value="GH94_catalytic"/>
</dbReference>
<dbReference type="InterPro" id="IPR048771">
    <property type="entry name" value="SOGP_2nd"/>
</dbReference>
<evidence type="ECO:0000259" key="6">
    <source>
        <dbReference type="Pfam" id="PF21958"/>
    </source>
</evidence>
<dbReference type="Gene3D" id="1.50.10.10">
    <property type="match status" value="1"/>
</dbReference>
<dbReference type="Pfam" id="PF21250">
    <property type="entry name" value="SOGP_2nd"/>
    <property type="match status" value="1"/>
</dbReference>
<reference evidence="8" key="1">
    <citation type="submission" date="2016-07" db="EMBL/GenBank/DDBJ databases">
        <title>Nontailed viruses are major unrecognized killers of bacteria in the ocean.</title>
        <authorList>
            <person name="Kauffman K."/>
            <person name="Hussain F."/>
            <person name="Yang J."/>
            <person name="Arevalo P."/>
            <person name="Brown J."/>
            <person name="Cutler M."/>
            <person name="Kelly L."/>
            <person name="Polz M.F."/>
        </authorList>
    </citation>
    <scope>NUCLEOTIDE SEQUENCE [LARGE SCALE GENOMIC DNA]</scope>
    <source>
        <strain evidence="8">10N.261.48.B5</strain>
    </source>
</reference>
<organism evidence="7 8">
    <name type="scientific">Vibrio splendidus</name>
    <dbReference type="NCBI Taxonomy" id="29497"/>
    <lineage>
        <taxon>Bacteria</taxon>
        <taxon>Pseudomonadati</taxon>
        <taxon>Pseudomonadota</taxon>
        <taxon>Gammaproteobacteria</taxon>
        <taxon>Vibrionales</taxon>
        <taxon>Vibrionaceae</taxon>
        <taxon>Vibrio</taxon>
    </lineage>
</organism>
<evidence type="ECO:0000259" key="3">
    <source>
        <dbReference type="Pfam" id="PF17167"/>
    </source>
</evidence>
<feature type="domain" description="SOGP N-terminal" evidence="6">
    <location>
        <begin position="20"/>
        <end position="247"/>
    </location>
</feature>
<dbReference type="Gene3D" id="2.70.98.40">
    <property type="entry name" value="Glycoside hydrolase, family 65, N-terminal domain"/>
    <property type="match status" value="1"/>
</dbReference>
<keyword evidence="1" id="KW-0328">Glycosyltransferase</keyword>